<protein>
    <submittedName>
        <fullName evidence="1">Uncharacterized protein</fullName>
    </submittedName>
</protein>
<sequence>MSNNNEKSTKDTPAEDDFIHRSTSSREPKQPDTVEQTEDDSLVGSTIGGLPPDKCNRIPFVWQLWIIEFSCILISIGSLFAIIGVLRAYDQISLPLLPFRITLNSYLAFLTTLAKAALMPPVAEAISQIKWNWFHVDRPLKDIQILDAASRGTFGSLLVLARMDYGVAAQLGALVIALGLFTSPITQQLIEYPTRMVPSPLEQTSVSTIQQLQIPGSMIALPYSAMELAITAGLISSTPVEPIIPDCPTSNCTFPLFDSLGFCVKTANITDLLNVNVTYVADPNDLSVSPNSSYHTAFVYNLTLPGTKDCYMITQSPYAFQACIQGSGRSLAFKNESDVASTSLFSIFYLFQAPINRFGSGMQWNELGYQFAVEVLVQLCVQTFNVSVTKGVPASKVVSSKAEAVPKPYQHVRPVSMDCSIYNYYKRPHCEWSHGENNSYMFLLANPQKPDSELDQDFYGTSYNFLFNLAQIMETTIAGSFAWRPPDTFDPVGSQSYVNPLQTIMLGEGLVHDKTILETVESMHNNMATSLTNQIRTLESMNGTQNSFLVNGTAWEPETYVSIRWPWITFIVAQVVFGTACFVFTVWQSHRLGIPILKSSALAMLFALGEESRTPNGIESIGRVKETTSKIRVRLRDGELVRTDIEEE</sequence>
<comment type="caution">
    <text evidence="1">The sequence shown here is derived from an EMBL/GenBank/DDBJ whole genome shotgun (WGS) entry which is preliminary data.</text>
</comment>
<proteinExistence type="predicted"/>
<reference evidence="1 2" key="1">
    <citation type="journal article" date="2022" name="New Phytol.">
        <title>Ecological generalism drives hyperdiversity of secondary metabolite gene clusters in xylarialean endophytes.</title>
        <authorList>
            <person name="Franco M.E.E."/>
            <person name="Wisecaver J.H."/>
            <person name="Arnold A.E."/>
            <person name="Ju Y.M."/>
            <person name="Slot J.C."/>
            <person name="Ahrendt S."/>
            <person name="Moore L.P."/>
            <person name="Eastman K.E."/>
            <person name="Scott K."/>
            <person name="Konkel Z."/>
            <person name="Mondo S.J."/>
            <person name="Kuo A."/>
            <person name="Hayes R.D."/>
            <person name="Haridas S."/>
            <person name="Andreopoulos B."/>
            <person name="Riley R."/>
            <person name="LaButti K."/>
            <person name="Pangilinan J."/>
            <person name="Lipzen A."/>
            <person name="Amirebrahimi M."/>
            <person name="Yan J."/>
            <person name="Adam C."/>
            <person name="Keymanesh K."/>
            <person name="Ng V."/>
            <person name="Louie K."/>
            <person name="Northen T."/>
            <person name="Drula E."/>
            <person name="Henrissat B."/>
            <person name="Hsieh H.M."/>
            <person name="Youens-Clark K."/>
            <person name="Lutzoni F."/>
            <person name="Miadlikowska J."/>
            <person name="Eastwood D.C."/>
            <person name="Hamelin R.C."/>
            <person name="Grigoriev I.V."/>
            <person name="U'Ren J.M."/>
        </authorList>
    </citation>
    <scope>NUCLEOTIDE SEQUENCE [LARGE SCALE GENOMIC DNA]</scope>
    <source>
        <strain evidence="1 2">ER1909</strain>
    </source>
</reference>
<dbReference type="Proteomes" id="UP001497680">
    <property type="component" value="Unassembled WGS sequence"/>
</dbReference>
<keyword evidence="2" id="KW-1185">Reference proteome</keyword>
<evidence type="ECO:0000313" key="1">
    <source>
        <dbReference type="EMBL" id="KAI6081861.1"/>
    </source>
</evidence>
<name>A0ACC0CNB8_9PEZI</name>
<gene>
    <name evidence="1" type="ORF">F4821DRAFT_248391</name>
</gene>
<accession>A0ACC0CNB8</accession>
<organism evidence="1 2">
    <name type="scientific">Hypoxylon rubiginosum</name>
    <dbReference type="NCBI Taxonomy" id="110542"/>
    <lineage>
        <taxon>Eukaryota</taxon>
        <taxon>Fungi</taxon>
        <taxon>Dikarya</taxon>
        <taxon>Ascomycota</taxon>
        <taxon>Pezizomycotina</taxon>
        <taxon>Sordariomycetes</taxon>
        <taxon>Xylariomycetidae</taxon>
        <taxon>Xylariales</taxon>
        <taxon>Hypoxylaceae</taxon>
        <taxon>Hypoxylon</taxon>
    </lineage>
</organism>
<dbReference type="EMBL" id="MU394384">
    <property type="protein sequence ID" value="KAI6081861.1"/>
    <property type="molecule type" value="Genomic_DNA"/>
</dbReference>
<evidence type="ECO:0000313" key="2">
    <source>
        <dbReference type="Proteomes" id="UP001497680"/>
    </source>
</evidence>